<dbReference type="PANTHER" id="PTHR24235">
    <property type="entry name" value="NEUROPEPTIDE Y RECEPTOR"/>
    <property type="match status" value="1"/>
</dbReference>
<dbReference type="AlphaFoldDB" id="A0A1E1WNB6"/>
<evidence type="ECO:0000256" key="2">
    <source>
        <dbReference type="ARBA" id="ARBA00010663"/>
    </source>
</evidence>
<proteinExistence type="inferred from homology"/>
<dbReference type="CDD" id="cd15203">
    <property type="entry name" value="7tmA_NPYR-like"/>
    <property type="match status" value="1"/>
</dbReference>
<dbReference type="PROSITE" id="PS50262">
    <property type="entry name" value="G_PROTEIN_RECEP_F1_2"/>
    <property type="match status" value="1"/>
</dbReference>
<evidence type="ECO:0000256" key="3">
    <source>
        <dbReference type="ARBA" id="ARBA00022692"/>
    </source>
</evidence>
<evidence type="ECO:0000256" key="4">
    <source>
        <dbReference type="ARBA" id="ARBA00022989"/>
    </source>
</evidence>
<feature type="transmembrane region" description="Helical" evidence="10">
    <location>
        <begin position="72"/>
        <end position="93"/>
    </location>
</feature>
<sequence>MLSTDSNFEATVATKYEYDPSAMSHNGTAYLGGGVIILTKTLTGESYEIIDDKVNRTSDIIDLKIVQIAFSILYAIIFILGVFGNVLVCYVVFRNRAMQTVTNLFITNLALSDILLCLLAVPLTPMYTFLGRWVFGRLLCHLMPYAQGTSIYISTLTLTSIAIDRFFVIIYPFHPRMKLNTCVFIIIFIWVFSLVVTCPYGLFMGIQITNQSQTYCEESWPSDKSRRIFGVSTFVLQFLVPFLVIAICYTCVSIRLNDRARSKPGAKTTRREEADRDRKKRTNRMLISMVAIFGISWLPINLINIFNDFYASMTECSYYLISFFLAHSMAMASTCYNPFLYAWLNENFRKEFKQVLPFFESTGGVRNSYHSGRMPTHKTDKICNGNETIQETLLASSFNRGPSLKQPLEGNGKKDGVEVENILLEDKTISASFHPKSESLNLQLIDEESQFSEPKDSKLPPI</sequence>
<keyword evidence="8 9" id="KW-0807">Transducer</keyword>
<evidence type="ECO:0000256" key="9">
    <source>
        <dbReference type="RuleBase" id="RU000688"/>
    </source>
</evidence>
<feature type="transmembrane region" description="Helical" evidence="10">
    <location>
        <begin position="286"/>
        <end position="306"/>
    </location>
</feature>
<reference evidence="12" key="1">
    <citation type="submission" date="2015-09" db="EMBL/GenBank/DDBJ databases">
        <title>De novo assembly of Pectinophora gossypiella (Pink Bollworm) gut transcriptome.</title>
        <authorList>
            <person name="Tassone E.E."/>
        </authorList>
    </citation>
    <scope>NUCLEOTIDE SEQUENCE</scope>
</reference>
<feature type="transmembrane region" description="Helical" evidence="10">
    <location>
        <begin position="105"/>
        <end position="130"/>
    </location>
</feature>
<dbReference type="SMART" id="SM01381">
    <property type="entry name" value="7TM_GPCR_Srsx"/>
    <property type="match status" value="1"/>
</dbReference>
<dbReference type="PROSITE" id="PS00237">
    <property type="entry name" value="G_PROTEIN_RECEP_F1_1"/>
    <property type="match status" value="1"/>
</dbReference>
<comment type="similarity">
    <text evidence="2 9">Belongs to the G-protein coupled receptor 1 family.</text>
</comment>
<keyword evidence="6 10" id="KW-0472">Membrane</keyword>
<organism evidence="12">
    <name type="scientific">Pectinophora gossypiella</name>
    <name type="common">Cotton pink bollworm</name>
    <name type="synonym">Depressaria gossypiella</name>
    <dbReference type="NCBI Taxonomy" id="13191"/>
    <lineage>
        <taxon>Eukaryota</taxon>
        <taxon>Metazoa</taxon>
        <taxon>Ecdysozoa</taxon>
        <taxon>Arthropoda</taxon>
        <taxon>Hexapoda</taxon>
        <taxon>Insecta</taxon>
        <taxon>Pterygota</taxon>
        <taxon>Neoptera</taxon>
        <taxon>Endopterygota</taxon>
        <taxon>Lepidoptera</taxon>
        <taxon>Glossata</taxon>
        <taxon>Ditrysia</taxon>
        <taxon>Gelechioidea</taxon>
        <taxon>Gelechiidae</taxon>
        <taxon>Apatetrinae</taxon>
        <taxon>Pectinophora</taxon>
    </lineage>
</organism>
<feature type="transmembrane region" description="Helical" evidence="10">
    <location>
        <begin position="150"/>
        <end position="171"/>
    </location>
</feature>
<gene>
    <name evidence="12" type="ORF">g.14501</name>
</gene>
<dbReference type="EMBL" id="GDQN01002554">
    <property type="protein sequence ID" value="JAT88500.1"/>
    <property type="molecule type" value="Transcribed_RNA"/>
</dbReference>
<dbReference type="InterPro" id="IPR000276">
    <property type="entry name" value="GPCR_Rhodpsn"/>
</dbReference>
<evidence type="ECO:0000256" key="8">
    <source>
        <dbReference type="ARBA" id="ARBA00023224"/>
    </source>
</evidence>
<evidence type="ECO:0000259" key="11">
    <source>
        <dbReference type="PROSITE" id="PS50262"/>
    </source>
</evidence>
<comment type="subcellular location">
    <subcellularLocation>
        <location evidence="1">Membrane</location>
        <topology evidence="1">Multi-pass membrane protein</topology>
    </subcellularLocation>
</comment>
<keyword evidence="3 9" id="KW-0812">Transmembrane</keyword>
<feature type="transmembrane region" description="Helical" evidence="10">
    <location>
        <begin position="318"/>
        <end position="344"/>
    </location>
</feature>
<dbReference type="GO" id="GO:0005886">
    <property type="term" value="C:plasma membrane"/>
    <property type="evidence" value="ECO:0007669"/>
    <property type="project" value="TreeGrafter"/>
</dbReference>
<feature type="transmembrane region" description="Helical" evidence="10">
    <location>
        <begin position="183"/>
        <end position="208"/>
    </location>
</feature>
<protein>
    <recommendedName>
        <fullName evidence="11">G-protein coupled receptors family 1 profile domain-containing protein</fullName>
    </recommendedName>
</protein>
<dbReference type="InterPro" id="IPR017452">
    <property type="entry name" value="GPCR_Rhodpsn_7TM"/>
</dbReference>
<dbReference type="GO" id="GO:0043005">
    <property type="term" value="C:neuron projection"/>
    <property type="evidence" value="ECO:0007669"/>
    <property type="project" value="TreeGrafter"/>
</dbReference>
<dbReference type="Gene3D" id="1.20.1070.10">
    <property type="entry name" value="Rhodopsin 7-helix transmembrane proteins"/>
    <property type="match status" value="1"/>
</dbReference>
<dbReference type="InterPro" id="IPR000611">
    <property type="entry name" value="NPY_rcpt"/>
</dbReference>
<accession>A0A1E1WNB6</accession>
<dbReference type="OrthoDB" id="9046662at2759"/>
<dbReference type="GO" id="GO:0004983">
    <property type="term" value="F:neuropeptide Y receptor activity"/>
    <property type="evidence" value="ECO:0007669"/>
    <property type="project" value="InterPro"/>
</dbReference>
<name>A0A1E1WNB6_PECGO</name>
<evidence type="ECO:0000256" key="6">
    <source>
        <dbReference type="ARBA" id="ARBA00023136"/>
    </source>
</evidence>
<keyword evidence="7 9" id="KW-0675">Receptor</keyword>
<dbReference type="FunFam" id="1.20.1070.10:FF:000291">
    <property type="entry name" value="Predicted protein"/>
    <property type="match status" value="1"/>
</dbReference>
<dbReference type="SUPFAM" id="SSF81321">
    <property type="entry name" value="Family A G protein-coupled receptor-like"/>
    <property type="match status" value="1"/>
</dbReference>
<evidence type="ECO:0000313" key="12">
    <source>
        <dbReference type="EMBL" id="JAT88500.1"/>
    </source>
</evidence>
<evidence type="ECO:0000256" key="1">
    <source>
        <dbReference type="ARBA" id="ARBA00004141"/>
    </source>
</evidence>
<evidence type="ECO:0000256" key="5">
    <source>
        <dbReference type="ARBA" id="ARBA00023040"/>
    </source>
</evidence>
<dbReference type="PANTHER" id="PTHR24235:SF29">
    <property type="entry name" value="GH23382P"/>
    <property type="match status" value="1"/>
</dbReference>
<evidence type="ECO:0000256" key="7">
    <source>
        <dbReference type="ARBA" id="ARBA00023170"/>
    </source>
</evidence>
<keyword evidence="4 10" id="KW-1133">Transmembrane helix</keyword>
<evidence type="ECO:0000256" key="10">
    <source>
        <dbReference type="SAM" id="Phobius"/>
    </source>
</evidence>
<keyword evidence="5 9" id="KW-0297">G-protein coupled receptor</keyword>
<dbReference type="PRINTS" id="PR00237">
    <property type="entry name" value="GPCRRHODOPSN"/>
</dbReference>
<dbReference type="PRINTS" id="PR01012">
    <property type="entry name" value="NRPEPTIDEYR"/>
</dbReference>
<dbReference type="Pfam" id="PF00001">
    <property type="entry name" value="7tm_1"/>
    <property type="match status" value="1"/>
</dbReference>
<feature type="transmembrane region" description="Helical" evidence="10">
    <location>
        <begin position="228"/>
        <end position="252"/>
    </location>
</feature>
<dbReference type="GO" id="GO:0042923">
    <property type="term" value="F:neuropeptide binding"/>
    <property type="evidence" value="ECO:0007669"/>
    <property type="project" value="TreeGrafter"/>
</dbReference>
<feature type="domain" description="G-protein coupled receptors family 1 profile" evidence="11">
    <location>
        <begin position="84"/>
        <end position="341"/>
    </location>
</feature>